<dbReference type="InterPro" id="IPR050445">
    <property type="entry name" value="Bact_polysacc_biosynth/exp"/>
</dbReference>
<evidence type="ECO:0000256" key="1">
    <source>
        <dbReference type="ARBA" id="ARBA00022741"/>
    </source>
</evidence>
<dbReference type="RefSeq" id="WP_068138330.1">
    <property type="nucleotide sequence ID" value="NZ_AP014924.1"/>
</dbReference>
<reference evidence="5" key="1">
    <citation type="submission" date="2015-07" db="EMBL/GenBank/DDBJ databases">
        <title>Complete genome sequence and phylogenetic analysis of Limnochorda pilosa.</title>
        <authorList>
            <person name="Watanabe M."/>
            <person name="Kojima H."/>
            <person name="Fukui M."/>
        </authorList>
    </citation>
    <scope>NUCLEOTIDE SEQUENCE [LARGE SCALE GENOMIC DNA]</scope>
    <source>
        <strain evidence="5">HC45</strain>
    </source>
</reference>
<dbReference type="OrthoDB" id="9794577at2"/>
<keyword evidence="1" id="KW-0547">Nucleotide-binding</keyword>
<dbReference type="PANTHER" id="PTHR32309">
    <property type="entry name" value="TYROSINE-PROTEIN KINASE"/>
    <property type="match status" value="1"/>
</dbReference>
<keyword evidence="2" id="KW-0067">ATP-binding</keyword>
<keyword evidence="5" id="KW-1185">Reference proteome</keyword>
<evidence type="ECO:0000313" key="5">
    <source>
        <dbReference type="Proteomes" id="UP000065807"/>
    </source>
</evidence>
<proteinExistence type="predicted"/>
<dbReference type="GO" id="GO:0005886">
    <property type="term" value="C:plasma membrane"/>
    <property type="evidence" value="ECO:0007669"/>
    <property type="project" value="TreeGrafter"/>
</dbReference>
<dbReference type="STRING" id="1555112.LIP_2407"/>
<name>A0A0K2SMA2_LIMPI</name>
<dbReference type="CDD" id="cd05387">
    <property type="entry name" value="BY-kinase"/>
    <property type="match status" value="1"/>
</dbReference>
<sequence>MSPDRGGPRLAALVGGSAAAEAYRTLMTNLEFAQVDRPARQLAVVSAEPGAGKSTVALNLAATLAQSGTRTCLVDGDFRHPSLAGPLGARVSPGVTNVLMGKVSLDDALQATPVDGLAFLGPGPLPPNPAGLLSSEAMKRLMLELRDRYEAVIYDTPPLGVASDGAILAARLDGALVVASVGRDRRPSLEAARRALEQVRARVVGCVANRVRQRRHSYGYGYYYGRA</sequence>
<feature type="domain" description="CobQ/CobB/MinD/ParA nucleotide binding" evidence="3">
    <location>
        <begin position="43"/>
        <end position="216"/>
    </location>
</feature>
<keyword evidence="4" id="KW-0808">Transferase</keyword>
<dbReference type="InterPro" id="IPR005702">
    <property type="entry name" value="Wzc-like_C"/>
</dbReference>
<evidence type="ECO:0000259" key="3">
    <source>
        <dbReference type="Pfam" id="PF01656"/>
    </source>
</evidence>
<dbReference type="KEGG" id="lpil:LIP_2407"/>
<dbReference type="EMBL" id="AP014924">
    <property type="protein sequence ID" value="BAS28248.1"/>
    <property type="molecule type" value="Genomic_DNA"/>
</dbReference>
<protein>
    <submittedName>
        <fullName evidence="4">Tyrosine protein kinase</fullName>
    </submittedName>
</protein>
<dbReference type="InterPro" id="IPR002586">
    <property type="entry name" value="CobQ/CobB/MinD/ParA_Nub-bd_dom"/>
</dbReference>
<accession>A0A0K2SMA2</accession>
<dbReference type="Gene3D" id="3.40.50.300">
    <property type="entry name" value="P-loop containing nucleotide triphosphate hydrolases"/>
    <property type="match status" value="1"/>
</dbReference>
<dbReference type="GO" id="GO:0004713">
    <property type="term" value="F:protein tyrosine kinase activity"/>
    <property type="evidence" value="ECO:0007669"/>
    <property type="project" value="TreeGrafter"/>
</dbReference>
<evidence type="ECO:0000256" key="2">
    <source>
        <dbReference type="ARBA" id="ARBA00022840"/>
    </source>
</evidence>
<dbReference type="Pfam" id="PF01656">
    <property type="entry name" value="CbiA"/>
    <property type="match status" value="1"/>
</dbReference>
<organism evidence="4 5">
    <name type="scientific">Limnochorda pilosa</name>
    <dbReference type="NCBI Taxonomy" id="1555112"/>
    <lineage>
        <taxon>Bacteria</taxon>
        <taxon>Bacillati</taxon>
        <taxon>Bacillota</taxon>
        <taxon>Limnochordia</taxon>
        <taxon>Limnochordales</taxon>
        <taxon>Limnochordaceae</taxon>
        <taxon>Limnochorda</taxon>
    </lineage>
</organism>
<dbReference type="Proteomes" id="UP000065807">
    <property type="component" value="Chromosome"/>
</dbReference>
<dbReference type="PANTHER" id="PTHR32309:SF13">
    <property type="entry name" value="FERRIC ENTEROBACTIN TRANSPORT PROTEIN FEPE"/>
    <property type="match status" value="1"/>
</dbReference>
<dbReference type="SUPFAM" id="SSF52540">
    <property type="entry name" value="P-loop containing nucleoside triphosphate hydrolases"/>
    <property type="match status" value="1"/>
</dbReference>
<dbReference type="AlphaFoldDB" id="A0A0K2SMA2"/>
<gene>
    <name evidence="4" type="ORF">LIP_2407</name>
</gene>
<reference evidence="5" key="2">
    <citation type="journal article" date="2016" name="Int. J. Syst. Evol. Microbiol.">
        <title>Complete genome sequence and cell structure of Limnochorda pilosa, a Gram-negative spore-former within the phylum Firmicutes.</title>
        <authorList>
            <person name="Watanabe M."/>
            <person name="Kojima H."/>
            <person name="Fukui M."/>
        </authorList>
    </citation>
    <scope>NUCLEOTIDE SEQUENCE [LARGE SCALE GENOMIC DNA]</scope>
    <source>
        <strain evidence="5">HC45</strain>
    </source>
</reference>
<evidence type="ECO:0000313" key="4">
    <source>
        <dbReference type="EMBL" id="BAS28248.1"/>
    </source>
</evidence>
<dbReference type="NCBIfam" id="TIGR01007">
    <property type="entry name" value="eps_fam"/>
    <property type="match status" value="1"/>
</dbReference>
<dbReference type="InterPro" id="IPR027417">
    <property type="entry name" value="P-loop_NTPase"/>
</dbReference>
<keyword evidence="4" id="KW-0418">Kinase</keyword>
<dbReference type="GO" id="GO:0005524">
    <property type="term" value="F:ATP binding"/>
    <property type="evidence" value="ECO:0007669"/>
    <property type="project" value="UniProtKB-KW"/>
</dbReference>